<gene>
    <name evidence="3" type="ORF">MGN01_23890</name>
</gene>
<dbReference type="GO" id="GO:0016740">
    <property type="term" value="F:transferase activity"/>
    <property type="evidence" value="ECO:0007669"/>
    <property type="project" value="UniProtKB-KW"/>
</dbReference>
<dbReference type="SMART" id="SM00672">
    <property type="entry name" value="CAP10"/>
    <property type="match status" value="1"/>
</dbReference>
<dbReference type="Pfam" id="PF05686">
    <property type="entry name" value="Glyco_transf_90"/>
    <property type="match status" value="1"/>
</dbReference>
<dbReference type="InterPro" id="IPR051091">
    <property type="entry name" value="O-Glucosyltr/Glycosyltrsf_90"/>
</dbReference>
<dbReference type="AlphaFoldDB" id="A0A512JKS5"/>
<dbReference type="OrthoDB" id="7976614at2"/>
<keyword evidence="4" id="KW-1185">Reference proteome</keyword>
<keyword evidence="1" id="KW-0808">Transferase</keyword>
<accession>A0A512JKS5</accession>
<dbReference type="PANTHER" id="PTHR12203:SF35">
    <property type="entry name" value="PROTEIN O-GLUCOSYLTRANSFERASE 1"/>
    <property type="match status" value="1"/>
</dbReference>
<protein>
    <recommendedName>
        <fullName evidence="2">Glycosyl transferase CAP10 domain-containing protein</fullName>
    </recommendedName>
</protein>
<feature type="domain" description="Glycosyl transferase CAP10" evidence="2">
    <location>
        <begin position="122"/>
        <end position="360"/>
    </location>
</feature>
<evidence type="ECO:0000256" key="1">
    <source>
        <dbReference type="ARBA" id="ARBA00022679"/>
    </source>
</evidence>
<evidence type="ECO:0000313" key="3">
    <source>
        <dbReference type="EMBL" id="GEP10544.1"/>
    </source>
</evidence>
<evidence type="ECO:0000313" key="4">
    <source>
        <dbReference type="Proteomes" id="UP000321750"/>
    </source>
</evidence>
<organism evidence="3 4">
    <name type="scientific">Methylobacterium gnaphalii</name>
    <dbReference type="NCBI Taxonomy" id="1010610"/>
    <lineage>
        <taxon>Bacteria</taxon>
        <taxon>Pseudomonadati</taxon>
        <taxon>Pseudomonadota</taxon>
        <taxon>Alphaproteobacteria</taxon>
        <taxon>Hyphomicrobiales</taxon>
        <taxon>Methylobacteriaceae</taxon>
        <taxon>Methylobacterium</taxon>
    </lineage>
</organism>
<evidence type="ECO:0000259" key="2">
    <source>
        <dbReference type="SMART" id="SM00672"/>
    </source>
</evidence>
<sequence length="369" mass="41845">MQDVKRLWQSFGAAARKRKATALERDPAYVEAETRRLLTTFVDGDPRPFSATLSAYFGRPATITYDETERFGRLSFRLRYENDQLEFVFLPQPSLDDVAKCLFERFKGSIALFAALANTRLPLPIDAVFNMNDDGCDDGFAFCANHETFTLIPDNFFLDSRGYADAREHFQARAVAWDDRRDAVVWRGISSGQLVGTNPELPRVALCRMCRADTSGVFDVGLTAIAAQGEADRERIEQLGLMVPPMPWTEFGQYRYHIDIDGHTNSWPGLMLKLLTGGLVFKVDPPFGHRQWFYDRLRPFENYVPVRSDLGDLFELVAYFRSRPELAHEIGRQGQQLALSMTMEAELDYGVRAIIGRQIRDAVRSGAAC</sequence>
<reference evidence="3 4" key="1">
    <citation type="submission" date="2019-07" db="EMBL/GenBank/DDBJ databases">
        <title>Whole genome shotgun sequence of Methylobacterium gnaphalii NBRC 107716.</title>
        <authorList>
            <person name="Hosoyama A."/>
            <person name="Uohara A."/>
            <person name="Ohji S."/>
            <person name="Ichikawa N."/>
        </authorList>
    </citation>
    <scope>NUCLEOTIDE SEQUENCE [LARGE SCALE GENOMIC DNA]</scope>
    <source>
        <strain evidence="3 4">NBRC 107716</strain>
    </source>
</reference>
<dbReference type="InterPro" id="IPR006598">
    <property type="entry name" value="CAP10"/>
</dbReference>
<dbReference type="EMBL" id="BJZV01000012">
    <property type="protein sequence ID" value="GEP10544.1"/>
    <property type="molecule type" value="Genomic_DNA"/>
</dbReference>
<proteinExistence type="predicted"/>
<dbReference type="PANTHER" id="PTHR12203">
    <property type="entry name" value="KDEL LYS-ASP-GLU-LEU CONTAINING - RELATED"/>
    <property type="match status" value="1"/>
</dbReference>
<name>A0A512JKS5_9HYPH</name>
<comment type="caution">
    <text evidence="3">The sequence shown here is derived from an EMBL/GenBank/DDBJ whole genome shotgun (WGS) entry which is preliminary data.</text>
</comment>
<dbReference type="Proteomes" id="UP000321750">
    <property type="component" value="Unassembled WGS sequence"/>
</dbReference>